<protein>
    <submittedName>
        <fullName evidence="2">Putative PTS system mannose-specific, factor IIC</fullName>
    </submittedName>
</protein>
<gene>
    <name evidence="2" type="ORF">NSMM_230024</name>
</gene>
<proteinExistence type="predicted"/>
<keyword evidence="1" id="KW-0472">Membrane</keyword>
<feature type="transmembrane region" description="Helical" evidence="1">
    <location>
        <begin position="37"/>
        <end position="56"/>
    </location>
</feature>
<feature type="transmembrane region" description="Helical" evidence="1">
    <location>
        <begin position="90"/>
        <end position="113"/>
    </location>
</feature>
<evidence type="ECO:0000313" key="2">
    <source>
        <dbReference type="EMBL" id="SCZ84603.1"/>
    </source>
</evidence>
<accession>A0A1G5SBM2</accession>
<organism evidence="2 3">
    <name type="scientific">Nitrosomonas mobilis</name>
    <dbReference type="NCBI Taxonomy" id="51642"/>
    <lineage>
        <taxon>Bacteria</taxon>
        <taxon>Pseudomonadati</taxon>
        <taxon>Pseudomonadota</taxon>
        <taxon>Betaproteobacteria</taxon>
        <taxon>Nitrosomonadales</taxon>
        <taxon>Nitrosomonadaceae</taxon>
        <taxon>Nitrosomonas</taxon>
    </lineage>
</organism>
<dbReference type="Proteomes" id="UP000198729">
    <property type="component" value="Unassembled WGS sequence"/>
</dbReference>
<dbReference type="EMBL" id="FMWO01000029">
    <property type="protein sequence ID" value="SCZ84603.1"/>
    <property type="molecule type" value="Genomic_DNA"/>
</dbReference>
<dbReference type="InterPro" id="IPR011435">
    <property type="entry name" value="UmpAB"/>
</dbReference>
<dbReference type="Pfam" id="PF07556">
    <property type="entry name" value="DUF1538"/>
    <property type="match status" value="1"/>
</dbReference>
<keyword evidence="1" id="KW-0812">Transmembrane</keyword>
<evidence type="ECO:0000256" key="1">
    <source>
        <dbReference type="SAM" id="Phobius"/>
    </source>
</evidence>
<sequence>MFGSCVGSKVGMAAVLGVTHIIKGWPTHHFIIGSYSLPLVIVMTLFAPAEIIGIAYDSGEATTSTITTPLVTTLGVGLASSIHGRDSPPIDGFCLIVFTRLFPIVTVVIYVQIAEYLVKRLKRIGQPDK</sequence>
<reference evidence="2 3" key="1">
    <citation type="submission" date="2016-10" db="EMBL/GenBank/DDBJ databases">
        <authorList>
            <person name="de Groot N.N."/>
        </authorList>
    </citation>
    <scope>NUCLEOTIDE SEQUENCE [LARGE SCALE GENOMIC DNA]</scope>
    <source>
        <strain evidence="2">1</strain>
    </source>
</reference>
<name>A0A1G5SBM2_9PROT</name>
<keyword evidence="3" id="KW-1185">Reference proteome</keyword>
<evidence type="ECO:0000313" key="3">
    <source>
        <dbReference type="Proteomes" id="UP000198729"/>
    </source>
</evidence>
<dbReference type="AlphaFoldDB" id="A0A1G5SBM2"/>
<dbReference type="STRING" id="51642.NSMM_230024"/>
<keyword evidence="1" id="KW-1133">Transmembrane helix</keyword>